<accession>K6DVE8</accession>
<dbReference type="AlphaFoldDB" id="K6DVE8"/>
<name>K6DVE8_SCHAZ</name>
<dbReference type="Proteomes" id="UP000006315">
    <property type="component" value="Unassembled WGS sequence"/>
</dbReference>
<protein>
    <submittedName>
        <fullName evidence="1">Uncharacterized protein</fullName>
    </submittedName>
</protein>
<dbReference type="RefSeq" id="WP_003331865.1">
    <property type="nucleotide sequence ID" value="NZ_AJLR01000113.1"/>
</dbReference>
<sequence length="97" mass="11300">MKFEKTRLVYEGTPDEYTKYIRQVFLCFAIHFENVWKGLGHLKKTRVSNSKWHISLGGYGIIHAGDALKHHIYPLIFKDNSVLTLAQSITYDREESV</sequence>
<reference evidence="1 2" key="1">
    <citation type="journal article" date="2012" name="Front. Microbiol.">
        <title>Redundancy and modularity in membrane-associated dissimilatory nitrate reduction in Bacillus.</title>
        <authorList>
            <person name="Heylen K."/>
            <person name="Keltjens J."/>
        </authorList>
    </citation>
    <scope>NUCLEOTIDE SEQUENCE [LARGE SCALE GENOMIC DNA]</scope>
    <source>
        <strain evidence="1 2">LMG 9581</strain>
    </source>
</reference>
<organism evidence="1 2">
    <name type="scientific">Schinkia azotoformans LMG 9581</name>
    <dbReference type="NCBI Taxonomy" id="1131731"/>
    <lineage>
        <taxon>Bacteria</taxon>
        <taxon>Bacillati</taxon>
        <taxon>Bacillota</taxon>
        <taxon>Bacilli</taxon>
        <taxon>Bacillales</taxon>
        <taxon>Bacillaceae</taxon>
        <taxon>Calidifontibacillus/Schinkia group</taxon>
        <taxon>Schinkia</taxon>
    </lineage>
</organism>
<evidence type="ECO:0000313" key="1">
    <source>
        <dbReference type="EMBL" id="EKN64806.1"/>
    </source>
</evidence>
<keyword evidence="2" id="KW-1185">Reference proteome</keyword>
<dbReference type="EMBL" id="AJLR01000113">
    <property type="protein sequence ID" value="EKN64806.1"/>
    <property type="molecule type" value="Genomic_DNA"/>
</dbReference>
<comment type="caution">
    <text evidence="1">The sequence shown here is derived from an EMBL/GenBank/DDBJ whole genome shotgun (WGS) entry which is preliminary data.</text>
</comment>
<evidence type="ECO:0000313" key="2">
    <source>
        <dbReference type="Proteomes" id="UP000006315"/>
    </source>
</evidence>
<gene>
    <name evidence="1" type="ORF">BAZO_12479</name>
</gene>
<dbReference type="PATRIC" id="fig|1131731.3.peg.2559"/>
<dbReference type="STRING" id="1131731.BAZO_12479"/>
<proteinExistence type="predicted"/>